<protein>
    <recommendedName>
        <fullName evidence="5">LPXTG-motif cell wall anchor domain-containing protein</fullName>
    </recommendedName>
</protein>
<evidence type="ECO:0000256" key="2">
    <source>
        <dbReference type="SAM" id="SignalP"/>
    </source>
</evidence>
<dbReference type="EMBL" id="JAATEO010000035">
    <property type="protein sequence ID" value="NJP35169.1"/>
    <property type="molecule type" value="Genomic_DNA"/>
</dbReference>
<keyword evidence="1" id="KW-0812">Transmembrane</keyword>
<keyword evidence="1" id="KW-1133">Transmembrane helix</keyword>
<feature type="transmembrane region" description="Helical" evidence="1">
    <location>
        <begin position="171"/>
        <end position="189"/>
    </location>
</feature>
<gene>
    <name evidence="3" type="ORF">HCJ94_25120</name>
</gene>
<feature type="signal peptide" evidence="2">
    <location>
        <begin position="1"/>
        <end position="25"/>
    </location>
</feature>
<keyword evidence="1" id="KW-0472">Membrane</keyword>
<evidence type="ECO:0000313" key="4">
    <source>
        <dbReference type="Proteomes" id="UP000783871"/>
    </source>
</evidence>
<keyword evidence="2" id="KW-0732">Signal</keyword>
<reference evidence="3 4" key="1">
    <citation type="submission" date="2020-03" db="EMBL/GenBank/DDBJ databases">
        <title>WGS of actinomycetes isolated from Thailand.</title>
        <authorList>
            <person name="Thawai C."/>
        </authorList>
    </citation>
    <scope>NUCLEOTIDE SEQUENCE [LARGE SCALE GENOMIC DNA]</scope>
    <source>
        <strain evidence="3 4">HSS6-12</strain>
    </source>
</reference>
<evidence type="ECO:0008006" key="5">
    <source>
        <dbReference type="Google" id="ProtNLM"/>
    </source>
</evidence>
<sequence>MRLSRIIMALTVGLAVAAMPTAAGAAQPQPTQPPVYPPGGVELSVGDPQIVLGETITLFGRGWNPGERIVIRVSSSPLANAMSAVRGSTGDRVAMTPVAYRPSRHEPDIGPFSARADGTFEVTYTPRHTGHYLFEAVGESGRTATARVTVLGKKKHRLPVTGASTSTPMKVGGGLVGAGAVLLLMTFAWRQRHRFNTRSLR</sequence>
<comment type="caution">
    <text evidence="3">The sequence shown here is derived from an EMBL/GenBank/DDBJ whole genome shotgun (WGS) entry which is preliminary data.</text>
</comment>
<evidence type="ECO:0000313" key="3">
    <source>
        <dbReference type="EMBL" id="NJP35169.1"/>
    </source>
</evidence>
<name>A0ABX0ZD65_9ACTN</name>
<dbReference type="Proteomes" id="UP000783871">
    <property type="component" value="Unassembled WGS sequence"/>
</dbReference>
<evidence type="ECO:0000256" key="1">
    <source>
        <dbReference type="SAM" id="Phobius"/>
    </source>
</evidence>
<organism evidence="3 4">
    <name type="scientific">Micromonospora thermarum</name>
    <dbReference type="NCBI Taxonomy" id="2720024"/>
    <lineage>
        <taxon>Bacteria</taxon>
        <taxon>Bacillati</taxon>
        <taxon>Actinomycetota</taxon>
        <taxon>Actinomycetes</taxon>
        <taxon>Micromonosporales</taxon>
        <taxon>Micromonosporaceae</taxon>
        <taxon>Micromonospora</taxon>
    </lineage>
</organism>
<keyword evidence="4" id="KW-1185">Reference proteome</keyword>
<accession>A0ABX0ZD65</accession>
<proteinExistence type="predicted"/>
<feature type="chain" id="PRO_5046954255" description="LPXTG-motif cell wall anchor domain-containing protein" evidence="2">
    <location>
        <begin position="26"/>
        <end position="201"/>
    </location>
</feature>
<dbReference type="RefSeq" id="WP_168003516.1">
    <property type="nucleotide sequence ID" value="NZ_JAATEO010000035.1"/>
</dbReference>